<dbReference type="Gene3D" id="2.30.40.10">
    <property type="entry name" value="Urease, subunit C, domain 1"/>
    <property type="match status" value="1"/>
</dbReference>
<protein>
    <submittedName>
        <fullName evidence="1">Uncharacterized protein</fullName>
    </submittedName>
</protein>
<name>A0A1M4WCF7_9LACT</name>
<sequence>MDDKEGTLDFYRDESPEIALHETEEFIQEVGEYGKNIPQGEYILQRILYLSTQANIKEVYVQGHLVHKR</sequence>
<keyword evidence="2" id="KW-1185">Reference proteome</keyword>
<dbReference type="AlphaFoldDB" id="A0A1M4WCF7"/>
<accession>A0A1M4WCF7</accession>
<organism evidence="1 2">
    <name type="scientific">Atopostipes suicloacalis DSM 15692</name>
    <dbReference type="NCBI Taxonomy" id="1121025"/>
    <lineage>
        <taxon>Bacteria</taxon>
        <taxon>Bacillati</taxon>
        <taxon>Bacillota</taxon>
        <taxon>Bacilli</taxon>
        <taxon>Lactobacillales</taxon>
        <taxon>Carnobacteriaceae</taxon>
        <taxon>Atopostipes</taxon>
    </lineage>
</organism>
<evidence type="ECO:0000313" key="1">
    <source>
        <dbReference type="EMBL" id="SHE78948.1"/>
    </source>
</evidence>
<dbReference type="EMBL" id="FQUF01000015">
    <property type="protein sequence ID" value="SHE78948.1"/>
    <property type="molecule type" value="Genomic_DNA"/>
</dbReference>
<evidence type="ECO:0000313" key="2">
    <source>
        <dbReference type="Proteomes" id="UP000184128"/>
    </source>
</evidence>
<dbReference type="InterPro" id="IPR011059">
    <property type="entry name" value="Metal-dep_hydrolase_composite"/>
</dbReference>
<gene>
    <name evidence="1" type="ORF">SAMN02745249_01145</name>
</gene>
<dbReference type="Proteomes" id="UP000184128">
    <property type="component" value="Unassembled WGS sequence"/>
</dbReference>
<proteinExistence type="predicted"/>
<dbReference type="GO" id="GO:0016810">
    <property type="term" value="F:hydrolase activity, acting on carbon-nitrogen (but not peptide) bonds"/>
    <property type="evidence" value="ECO:0007669"/>
    <property type="project" value="InterPro"/>
</dbReference>
<reference evidence="1 2" key="1">
    <citation type="submission" date="2016-11" db="EMBL/GenBank/DDBJ databases">
        <authorList>
            <person name="Jaros S."/>
            <person name="Januszkiewicz K."/>
            <person name="Wedrychowicz H."/>
        </authorList>
    </citation>
    <scope>NUCLEOTIDE SEQUENCE [LARGE SCALE GENOMIC DNA]</scope>
    <source>
        <strain evidence="1 2">DSM 15692</strain>
    </source>
</reference>